<proteinExistence type="predicted"/>
<evidence type="ECO:0000256" key="1">
    <source>
        <dbReference type="SAM" id="MobiDB-lite"/>
    </source>
</evidence>
<organism evidence="2 3">
    <name type="scientific">Trachymyrmex septentrionalis</name>
    <dbReference type="NCBI Taxonomy" id="34720"/>
    <lineage>
        <taxon>Eukaryota</taxon>
        <taxon>Metazoa</taxon>
        <taxon>Ecdysozoa</taxon>
        <taxon>Arthropoda</taxon>
        <taxon>Hexapoda</taxon>
        <taxon>Insecta</taxon>
        <taxon>Pterygota</taxon>
        <taxon>Neoptera</taxon>
        <taxon>Endopterygota</taxon>
        <taxon>Hymenoptera</taxon>
        <taxon>Apocrita</taxon>
        <taxon>Aculeata</taxon>
        <taxon>Formicoidea</taxon>
        <taxon>Formicidae</taxon>
        <taxon>Myrmicinae</taxon>
        <taxon>Trachymyrmex</taxon>
    </lineage>
</organism>
<dbReference type="EMBL" id="KQ981523">
    <property type="protein sequence ID" value="KYN40165.1"/>
    <property type="molecule type" value="Genomic_DNA"/>
</dbReference>
<gene>
    <name evidence="2" type="ORF">ALC56_05108</name>
</gene>
<protein>
    <submittedName>
        <fullName evidence="2">Uncharacterized protein</fullName>
    </submittedName>
</protein>
<keyword evidence="3" id="KW-1185">Reference proteome</keyword>
<feature type="region of interest" description="Disordered" evidence="1">
    <location>
        <begin position="18"/>
        <end position="48"/>
    </location>
</feature>
<evidence type="ECO:0000313" key="2">
    <source>
        <dbReference type="EMBL" id="KYN40165.1"/>
    </source>
</evidence>
<dbReference type="Proteomes" id="UP000078541">
    <property type="component" value="Unassembled WGS sequence"/>
</dbReference>
<feature type="compositionally biased region" description="Basic and acidic residues" evidence="1">
    <location>
        <begin position="24"/>
        <end position="48"/>
    </location>
</feature>
<sequence>MENYTIEQRIEIVKVRSEPINSKSAEETKAASGDSHVDSIERACERPAKHVRDSEARCVYTTYSRTNQYPEF</sequence>
<name>A0A195FHJ1_9HYME</name>
<dbReference type="AlphaFoldDB" id="A0A195FHJ1"/>
<evidence type="ECO:0000313" key="3">
    <source>
        <dbReference type="Proteomes" id="UP000078541"/>
    </source>
</evidence>
<accession>A0A195FHJ1</accession>
<reference evidence="2 3" key="1">
    <citation type="submission" date="2016-03" db="EMBL/GenBank/DDBJ databases">
        <title>Trachymyrmex septentrionalis WGS genome.</title>
        <authorList>
            <person name="Nygaard S."/>
            <person name="Hu H."/>
            <person name="Boomsma J."/>
            <person name="Zhang G."/>
        </authorList>
    </citation>
    <scope>NUCLEOTIDE SEQUENCE [LARGE SCALE GENOMIC DNA]</scope>
    <source>
        <strain evidence="2">Tsep2-gDNA-1</strain>
        <tissue evidence="2">Whole body</tissue>
    </source>
</reference>